<protein>
    <recommendedName>
        <fullName evidence="8">Zn(2)-C6 fungal-type domain-containing protein</fullName>
    </recommendedName>
</protein>
<feature type="compositionally biased region" description="Low complexity" evidence="7">
    <location>
        <begin position="143"/>
        <end position="168"/>
    </location>
</feature>
<keyword evidence="6" id="KW-0539">Nucleus</keyword>
<dbReference type="EMBL" id="MU032344">
    <property type="protein sequence ID" value="KAF3770804.1"/>
    <property type="molecule type" value="Genomic_DNA"/>
</dbReference>
<name>A0A9P4YD59_CRYP1</name>
<dbReference type="PROSITE" id="PS00463">
    <property type="entry name" value="ZN2_CY6_FUNGAL_1"/>
    <property type="match status" value="1"/>
</dbReference>
<keyword evidence="2" id="KW-0862">Zinc</keyword>
<feature type="region of interest" description="Disordered" evidence="7">
    <location>
        <begin position="632"/>
        <end position="699"/>
    </location>
</feature>
<dbReference type="RefSeq" id="XP_040781765.1">
    <property type="nucleotide sequence ID" value="XM_040916352.1"/>
</dbReference>
<feature type="compositionally biased region" description="Polar residues" evidence="7">
    <location>
        <begin position="633"/>
        <end position="644"/>
    </location>
</feature>
<evidence type="ECO:0000256" key="6">
    <source>
        <dbReference type="ARBA" id="ARBA00023242"/>
    </source>
</evidence>
<evidence type="ECO:0000259" key="8">
    <source>
        <dbReference type="PROSITE" id="PS50048"/>
    </source>
</evidence>
<evidence type="ECO:0000256" key="5">
    <source>
        <dbReference type="ARBA" id="ARBA00023163"/>
    </source>
</evidence>
<evidence type="ECO:0000256" key="3">
    <source>
        <dbReference type="ARBA" id="ARBA00023015"/>
    </source>
</evidence>
<feature type="compositionally biased region" description="Polar residues" evidence="7">
    <location>
        <begin position="689"/>
        <end position="698"/>
    </location>
</feature>
<evidence type="ECO:0000256" key="4">
    <source>
        <dbReference type="ARBA" id="ARBA00023125"/>
    </source>
</evidence>
<dbReference type="InterPro" id="IPR036864">
    <property type="entry name" value="Zn2-C6_fun-type_DNA-bd_sf"/>
</dbReference>
<evidence type="ECO:0000256" key="7">
    <source>
        <dbReference type="SAM" id="MobiDB-lite"/>
    </source>
</evidence>
<dbReference type="PROSITE" id="PS50048">
    <property type="entry name" value="ZN2_CY6_FUNGAL_2"/>
    <property type="match status" value="1"/>
</dbReference>
<keyword evidence="10" id="KW-1185">Reference proteome</keyword>
<evidence type="ECO:0000256" key="2">
    <source>
        <dbReference type="ARBA" id="ARBA00022833"/>
    </source>
</evidence>
<dbReference type="OrthoDB" id="39175at2759"/>
<dbReference type="Proteomes" id="UP000803844">
    <property type="component" value="Unassembled WGS sequence"/>
</dbReference>
<organism evidence="9 10">
    <name type="scientific">Cryphonectria parasitica (strain ATCC 38755 / EP155)</name>
    <dbReference type="NCBI Taxonomy" id="660469"/>
    <lineage>
        <taxon>Eukaryota</taxon>
        <taxon>Fungi</taxon>
        <taxon>Dikarya</taxon>
        <taxon>Ascomycota</taxon>
        <taxon>Pezizomycotina</taxon>
        <taxon>Sordariomycetes</taxon>
        <taxon>Sordariomycetidae</taxon>
        <taxon>Diaporthales</taxon>
        <taxon>Cryphonectriaceae</taxon>
        <taxon>Cryphonectria-Endothia species complex</taxon>
        <taxon>Cryphonectria</taxon>
    </lineage>
</organism>
<dbReference type="Pfam" id="PF00172">
    <property type="entry name" value="Zn_clus"/>
    <property type="match status" value="1"/>
</dbReference>
<keyword evidence="1" id="KW-0479">Metal-binding</keyword>
<dbReference type="InterPro" id="IPR052360">
    <property type="entry name" value="Transcr_Regulatory_Proteins"/>
</dbReference>
<feature type="compositionally biased region" description="Polar residues" evidence="7">
    <location>
        <begin position="108"/>
        <end position="120"/>
    </location>
</feature>
<dbReference type="GO" id="GO:0008270">
    <property type="term" value="F:zinc ion binding"/>
    <property type="evidence" value="ECO:0007669"/>
    <property type="project" value="InterPro"/>
</dbReference>
<feature type="compositionally biased region" description="Basic residues" evidence="7">
    <location>
        <begin position="36"/>
        <end position="46"/>
    </location>
</feature>
<dbReference type="CDD" id="cd00067">
    <property type="entry name" value="GAL4"/>
    <property type="match status" value="1"/>
</dbReference>
<reference evidence="9" key="1">
    <citation type="journal article" date="2020" name="Phytopathology">
        <title>Genome sequence of the chestnut blight fungus Cryphonectria parasitica EP155: A fundamental resource for an archetypical invasive plant pathogen.</title>
        <authorList>
            <person name="Crouch J.A."/>
            <person name="Dawe A."/>
            <person name="Aerts A."/>
            <person name="Barry K."/>
            <person name="Churchill A.C.L."/>
            <person name="Grimwood J."/>
            <person name="Hillman B."/>
            <person name="Milgroom M.G."/>
            <person name="Pangilinan J."/>
            <person name="Smith M."/>
            <person name="Salamov A."/>
            <person name="Schmutz J."/>
            <person name="Yadav J."/>
            <person name="Grigoriev I.V."/>
            <person name="Nuss D."/>
        </authorList>
    </citation>
    <scope>NUCLEOTIDE SEQUENCE</scope>
    <source>
        <strain evidence="9">EP155</strain>
    </source>
</reference>
<dbReference type="PANTHER" id="PTHR36206:SF4">
    <property type="entry name" value="HYPOTHETICAL CONSERVED PROTEIN (EUROFUNG)-RELATED"/>
    <property type="match status" value="1"/>
</dbReference>
<comment type="caution">
    <text evidence="9">The sequence shown here is derived from an EMBL/GenBank/DDBJ whole genome shotgun (WGS) entry which is preliminary data.</text>
</comment>
<proteinExistence type="predicted"/>
<keyword evidence="5" id="KW-0804">Transcription</keyword>
<dbReference type="AlphaFoldDB" id="A0A9P4YD59"/>
<feature type="region of interest" description="Disordered" evidence="7">
    <location>
        <begin position="71"/>
        <end position="169"/>
    </location>
</feature>
<keyword evidence="3" id="KW-0805">Transcription regulation</keyword>
<feature type="domain" description="Zn(2)-C6 fungal-type" evidence="8">
    <location>
        <begin position="49"/>
        <end position="78"/>
    </location>
</feature>
<dbReference type="Gene3D" id="4.10.240.10">
    <property type="entry name" value="Zn(2)-C6 fungal-type DNA-binding domain"/>
    <property type="match status" value="1"/>
</dbReference>
<dbReference type="GO" id="GO:0003677">
    <property type="term" value="F:DNA binding"/>
    <property type="evidence" value="ECO:0007669"/>
    <property type="project" value="UniProtKB-KW"/>
</dbReference>
<feature type="region of interest" description="Disordered" evidence="7">
    <location>
        <begin position="1"/>
        <end position="54"/>
    </location>
</feature>
<sequence length="747" mass="83503">MAPELTSHRRTGAPSPAPTVDSSTSSSTLSHDAQRQRRPRTSKPKVKTGCSNCKQRRIKCDEKRPACSNCVRSKKNCSGYPPPSRSARPFEEIPILPRPRPTDGSAATAPQTIRPTQSIQLPPRRVAKQQRRNTPPQERPFAQQQHQLHHQQQQQQHHQHHQQQQQQQNAITLYRPTTFPFAQQEGLYFQLFQSHTASELSGYFDSVFWSRLVLQECHSAVAIRHAVVALGALYKTLEKNSESPPTSPRPGVDYVDSAYRHWEVAVRSYSSACTSLVGVAGSDNSANRTRLMASVLLACFDSFIGDHKQAIKQIQTGLSLLEQLRAQRRRAFMAHPEEPVEDEIIQMFTRLAIQAKSYDMAFHFPKPYVVRLIQPSTDPSSPQSDGGSPVSLHQDPIPDRFASLHEARIAWDTLCERMFRFTETLFSTASQNGPMGILPATLHQYGLGFRGQIESWSQAFDHILTTRSAPGVISQEKAAIAVLKMSQLMGQVLFSMTFSDSEGHFDKFEPQFQKIVDLGREVVGDQERRAAEKRCPDPRTCRHFTKHVADIFGGHEYTATHIKPSFSADMGIVPPLYVVATKCRNPLIRRQAIQLLRSSSRREAMWDSELTARIGSWIMDIEEEEDLEALTPGRSSLGSFSDASGRSPLTAYTSGGSPRPHSSYSNGSVEFGNNLGPGGNAKWDARRGSTVSQANRVQQKVVPHDKRVMVMAVEFNLREHNAVLQCGSRGITAGTPDLKTRVTQITW</sequence>
<feature type="compositionally biased region" description="Low complexity" evidence="7">
    <location>
        <begin position="18"/>
        <end position="30"/>
    </location>
</feature>
<dbReference type="PANTHER" id="PTHR36206">
    <property type="entry name" value="ASPERCRYPTIN BIOSYNTHESIS CLUSTER-SPECIFIC TRANSCRIPTION REGULATOR ATNN-RELATED"/>
    <property type="match status" value="1"/>
</dbReference>
<evidence type="ECO:0000256" key="1">
    <source>
        <dbReference type="ARBA" id="ARBA00022723"/>
    </source>
</evidence>
<keyword evidence="4" id="KW-0238">DNA-binding</keyword>
<evidence type="ECO:0000313" key="9">
    <source>
        <dbReference type="EMBL" id="KAF3770804.1"/>
    </source>
</evidence>
<accession>A0A9P4YD59</accession>
<dbReference type="SUPFAM" id="SSF57701">
    <property type="entry name" value="Zn2/Cys6 DNA-binding domain"/>
    <property type="match status" value="1"/>
</dbReference>
<feature type="compositionally biased region" description="Polar residues" evidence="7">
    <location>
        <begin position="650"/>
        <end position="668"/>
    </location>
</feature>
<dbReference type="GO" id="GO:0000981">
    <property type="term" value="F:DNA-binding transcription factor activity, RNA polymerase II-specific"/>
    <property type="evidence" value="ECO:0007669"/>
    <property type="project" value="InterPro"/>
</dbReference>
<dbReference type="GeneID" id="63833481"/>
<dbReference type="SMART" id="SM00066">
    <property type="entry name" value="GAL4"/>
    <property type="match status" value="1"/>
</dbReference>
<dbReference type="InterPro" id="IPR001138">
    <property type="entry name" value="Zn2Cys6_DnaBD"/>
</dbReference>
<evidence type="ECO:0000313" key="10">
    <source>
        <dbReference type="Proteomes" id="UP000803844"/>
    </source>
</evidence>
<gene>
    <name evidence="9" type="ORF">M406DRAFT_245744</name>
</gene>